<comment type="caution">
    <text evidence="2">The sequence shown here is derived from an EMBL/GenBank/DDBJ whole genome shotgun (WGS) entry which is preliminary data.</text>
</comment>
<reference evidence="2 3" key="1">
    <citation type="submission" date="2018-06" db="EMBL/GenBank/DDBJ databases">
        <title>Comparative genomics reveals the genomic features of Rhizophagus irregularis, R. cerebriforme, R. diaphanum and Gigaspora rosea, and their symbiotic lifestyle signature.</title>
        <authorList>
            <person name="Morin E."/>
            <person name="San Clemente H."/>
            <person name="Chen E.C.H."/>
            <person name="De La Providencia I."/>
            <person name="Hainaut M."/>
            <person name="Kuo A."/>
            <person name="Kohler A."/>
            <person name="Murat C."/>
            <person name="Tang N."/>
            <person name="Roy S."/>
            <person name="Loubradou J."/>
            <person name="Henrissat B."/>
            <person name="Grigoriev I.V."/>
            <person name="Corradi N."/>
            <person name="Roux C."/>
            <person name="Martin F.M."/>
        </authorList>
    </citation>
    <scope>NUCLEOTIDE SEQUENCE [LARGE SCALE GENOMIC DNA]</scope>
    <source>
        <strain evidence="2 3">DAOM 227022</strain>
    </source>
</reference>
<evidence type="ECO:0000256" key="1">
    <source>
        <dbReference type="SAM" id="Phobius"/>
    </source>
</evidence>
<dbReference type="EMBL" id="QKYT01000394">
    <property type="protein sequence ID" value="RIA85953.1"/>
    <property type="molecule type" value="Genomic_DNA"/>
</dbReference>
<gene>
    <name evidence="2" type="ORF">C1645_878980</name>
</gene>
<keyword evidence="1" id="KW-0812">Transmembrane</keyword>
<keyword evidence="3" id="KW-1185">Reference proteome</keyword>
<protein>
    <submittedName>
        <fullName evidence="2">Uncharacterized protein</fullName>
    </submittedName>
</protein>
<accession>A0A397SIG0</accession>
<dbReference type="AlphaFoldDB" id="A0A397SIG0"/>
<dbReference type="Proteomes" id="UP000265703">
    <property type="component" value="Unassembled WGS sequence"/>
</dbReference>
<sequence>MIQSKNGQKQRQRFRHYPRNLHMNVLIFPEFIVDVPNFRVICIWVGIHLVSLY</sequence>
<proteinExistence type="predicted"/>
<organism evidence="2 3">
    <name type="scientific">Glomus cerebriforme</name>
    <dbReference type="NCBI Taxonomy" id="658196"/>
    <lineage>
        <taxon>Eukaryota</taxon>
        <taxon>Fungi</taxon>
        <taxon>Fungi incertae sedis</taxon>
        <taxon>Mucoromycota</taxon>
        <taxon>Glomeromycotina</taxon>
        <taxon>Glomeromycetes</taxon>
        <taxon>Glomerales</taxon>
        <taxon>Glomeraceae</taxon>
        <taxon>Glomus</taxon>
    </lineage>
</organism>
<keyword evidence="1" id="KW-0472">Membrane</keyword>
<evidence type="ECO:0000313" key="2">
    <source>
        <dbReference type="EMBL" id="RIA85953.1"/>
    </source>
</evidence>
<evidence type="ECO:0000313" key="3">
    <source>
        <dbReference type="Proteomes" id="UP000265703"/>
    </source>
</evidence>
<feature type="transmembrane region" description="Helical" evidence="1">
    <location>
        <begin position="21"/>
        <end position="47"/>
    </location>
</feature>
<name>A0A397SIG0_9GLOM</name>
<keyword evidence="1" id="KW-1133">Transmembrane helix</keyword>